<sequence length="495" mass="56322">MTQKNKMVLNADVTQGKINKNIYGHFAEHLGRCIYEGFWVGEDSEIPNTNGIRNDVVEALRNIDIPVLRWPGGCFADEYHWQDGIGPRENRKRMVNTHWGGVIENNHFGTHEFFMLCEMLGTEPYVNGNVGSGTVQEMSEWVEYMTFDGESPMSNLRKENGQEDAWKLKYFGVGNENWGCGGNMRPQYYADLYRRFQTYVRNYGDNKIFRIAGGANVDDYNWTEVLMREAAPFMDGLSLHYYTIPGDFWLGKGSATNFPEEEWDITIGRAYHIKELIEKHGAIMDKYDPEKRIGMIIDEWGTWYDVEEGTNPGFLYQQNTIRDALVAAVSLNIFNDHSDRVQMANIAQTINVLQSMILTDKEKMILTPTYHVFEMYKVHQDAEKLALHVDTNVVKMGEKEMSQVTASASKAADGKVNITLVNVSKDEDAEFTLDVRGLDISTIKGRVLTAGELDAHNTFENPENVKPEEFTSFQDSDGELAVKMPSKSVVLLTIE</sequence>
<dbReference type="InterPro" id="IPR017853">
    <property type="entry name" value="GH"/>
</dbReference>
<dbReference type="Proteomes" id="UP000572212">
    <property type="component" value="Unassembled WGS sequence"/>
</dbReference>
<dbReference type="Gene3D" id="3.20.20.80">
    <property type="entry name" value="Glycosidases"/>
    <property type="match status" value="1"/>
</dbReference>
<dbReference type="PANTHER" id="PTHR43576">
    <property type="entry name" value="ALPHA-L-ARABINOFURANOSIDASE C-RELATED"/>
    <property type="match status" value="1"/>
</dbReference>
<feature type="domain" description="Alpha-L-arabinofuranosidase C-terminal" evidence="9">
    <location>
        <begin position="298"/>
        <end position="488"/>
    </location>
</feature>
<dbReference type="GO" id="GO:0046556">
    <property type="term" value="F:alpha-L-arabinofuranosidase activity"/>
    <property type="evidence" value="ECO:0007669"/>
    <property type="project" value="UniProtKB-EC"/>
</dbReference>
<dbReference type="EC" id="3.2.1.55" evidence="5"/>
<evidence type="ECO:0000256" key="1">
    <source>
        <dbReference type="ARBA" id="ARBA00001462"/>
    </source>
</evidence>
<evidence type="ECO:0000256" key="2">
    <source>
        <dbReference type="ARBA" id="ARBA00004881"/>
    </source>
</evidence>
<keyword evidence="8 10" id="KW-0326">Glycosidase</keyword>
<evidence type="ECO:0000256" key="6">
    <source>
        <dbReference type="ARBA" id="ARBA00022801"/>
    </source>
</evidence>
<dbReference type="EMBL" id="JACHON010000003">
    <property type="protein sequence ID" value="MBB6512514.1"/>
    <property type="molecule type" value="Genomic_DNA"/>
</dbReference>
<dbReference type="GO" id="GO:0046373">
    <property type="term" value="P:L-arabinose metabolic process"/>
    <property type="evidence" value="ECO:0007669"/>
    <property type="project" value="InterPro"/>
</dbReference>
<dbReference type="SUPFAM" id="SSF51011">
    <property type="entry name" value="Glycosyl hydrolase domain"/>
    <property type="match status" value="1"/>
</dbReference>
<evidence type="ECO:0000256" key="3">
    <source>
        <dbReference type="ARBA" id="ARBA00007186"/>
    </source>
</evidence>
<dbReference type="InterPro" id="IPR010720">
    <property type="entry name" value="Alpha-L-AF_C"/>
</dbReference>
<dbReference type="Pfam" id="PF22848">
    <property type="entry name" value="ASD1_dom"/>
    <property type="match status" value="1"/>
</dbReference>
<organism evidence="10 11">
    <name type="scientific">Gracilibacillus halotolerans</name>
    <dbReference type="NCBI Taxonomy" id="74386"/>
    <lineage>
        <taxon>Bacteria</taxon>
        <taxon>Bacillati</taxon>
        <taxon>Bacillota</taxon>
        <taxon>Bacilli</taxon>
        <taxon>Bacillales</taxon>
        <taxon>Bacillaceae</taxon>
        <taxon>Gracilibacillus</taxon>
    </lineage>
</organism>
<evidence type="ECO:0000259" key="9">
    <source>
        <dbReference type="SMART" id="SM00813"/>
    </source>
</evidence>
<dbReference type="SMART" id="SM00813">
    <property type="entry name" value="Alpha-L-AF_C"/>
    <property type="match status" value="1"/>
</dbReference>
<dbReference type="PANTHER" id="PTHR43576:SF2">
    <property type="entry name" value="INTRACELLULAR EXO-ALPHA-L-ARABINOFURANOSIDASE 2"/>
    <property type="match status" value="1"/>
</dbReference>
<dbReference type="GO" id="GO:0000272">
    <property type="term" value="P:polysaccharide catabolic process"/>
    <property type="evidence" value="ECO:0007669"/>
    <property type="project" value="TreeGrafter"/>
</dbReference>
<evidence type="ECO:0000313" key="11">
    <source>
        <dbReference type="Proteomes" id="UP000572212"/>
    </source>
</evidence>
<keyword evidence="11" id="KW-1185">Reference proteome</keyword>
<comment type="pathway">
    <text evidence="2">Glycan metabolism.</text>
</comment>
<dbReference type="Pfam" id="PF06964">
    <property type="entry name" value="Alpha-L-AF_C"/>
    <property type="match status" value="1"/>
</dbReference>
<keyword evidence="6 10" id="KW-0378">Hydrolase</keyword>
<dbReference type="InterPro" id="IPR013780">
    <property type="entry name" value="Glyco_hydro_b"/>
</dbReference>
<evidence type="ECO:0000256" key="8">
    <source>
        <dbReference type="ARBA" id="ARBA00023295"/>
    </source>
</evidence>
<gene>
    <name evidence="10" type="ORF">GGQ92_001297</name>
</gene>
<dbReference type="Gene3D" id="2.60.40.1180">
    <property type="entry name" value="Golgi alpha-mannosidase II"/>
    <property type="match status" value="1"/>
</dbReference>
<keyword evidence="7" id="KW-0119">Carbohydrate metabolism</keyword>
<evidence type="ECO:0000256" key="5">
    <source>
        <dbReference type="ARBA" id="ARBA00012670"/>
    </source>
</evidence>
<evidence type="ECO:0000313" key="10">
    <source>
        <dbReference type="EMBL" id="MBB6512514.1"/>
    </source>
</evidence>
<proteinExistence type="inferred from homology"/>
<comment type="similarity">
    <text evidence="3">Belongs to the glycosyl hydrolase 51 family.</text>
</comment>
<comment type="catalytic activity">
    <reaction evidence="1">
        <text>Hydrolysis of terminal non-reducing alpha-L-arabinofuranoside residues in alpha-L-arabinosides.</text>
        <dbReference type="EC" id="3.2.1.55"/>
    </reaction>
</comment>
<protein>
    <recommendedName>
        <fullName evidence="5">non-reducing end alpha-L-arabinofuranosidase</fullName>
        <ecNumber evidence="5">3.2.1.55</ecNumber>
    </recommendedName>
</protein>
<dbReference type="SUPFAM" id="SSF51445">
    <property type="entry name" value="(Trans)glycosidases"/>
    <property type="match status" value="1"/>
</dbReference>
<dbReference type="InterPro" id="IPR055235">
    <property type="entry name" value="ASD1_cat"/>
</dbReference>
<name>A0A841RNJ2_9BACI</name>
<accession>A0A841RNJ2</accession>
<dbReference type="AlphaFoldDB" id="A0A841RNJ2"/>
<comment type="subunit">
    <text evidence="4">Homohexamer; trimer of dimers.</text>
</comment>
<evidence type="ECO:0000256" key="4">
    <source>
        <dbReference type="ARBA" id="ARBA00011165"/>
    </source>
</evidence>
<reference evidence="10 11" key="1">
    <citation type="submission" date="2020-08" db="EMBL/GenBank/DDBJ databases">
        <title>Genomic Encyclopedia of Type Strains, Phase IV (KMG-IV): sequencing the most valuable type-strain genomes for metagenomic binning, comparative biology and taxonomic classification.</title>
        <authorList>
            <person name="Goeker M."/>
        </authorList>
    </citation>
    <scope>NUCLEOTIDE SEQUENCE [LARGE SCALE GENOMIC DNA]</scope>
    <source>
        <strain evidence="10 11">DSM 11805</strain>
    </source>
</reference>
<comment type="caution">
    <text evidence="10">The sequence shown here is derived from an EMBL/GenBank/DDBJ whole genome shotgun (WGS) entry which is preliminary data.</text>
</comment>
<evidence type="ECO:0000256" key="7">
    <source>
        <dbReference type="ARBA" id="ARBA00023277"/>
    </source>
</evidence>